<accession>A0A150PS00</accession>
<feature type="transmembrane region" description="Helical" evidence="1">
    <location>
        <begin position="276"/>
        <end position="300"/>
    </location>
</feature>
<feature type="transmembrane region" description="Helical" evidence="1">
    <location>
        <begin position="199"/>
        <end position="220"/>
    </location>
</feature>
<sequence length="361" mass="40820">MRYLSIDILRTIAVVVMVQVHFVENLSGLSHPTPNGFGAPLFAFLLGVSYFMWINSPRMRRASESERSKSTIRRGLFLFGTGILFNIFVWLPEDTFNWDILTCLGASMIFLNVARKMPRSSLLATCAAVFFVSPVLRVIADYPAYWENNYFDFDLTLSDVLLGFLVNGYFPVFPWIVYAITGFIVASRMPSDRAQAAGTLDRLTGVGVCLIGVSVAARLLRPLTPSLVQDIWLQGWTMFPPSVEYMLGTLGLAITALTLLHRWVDLSPRLSKDGRVARVFMIFGPRALSVYVLHHLVHVWPLWIYGLVTGPEPTAHWQKALPVTVAWPLAFVFLAVCYFLLRWMERTGKPGMETLMRWLCD</sequence>
<dbReference type="EMBL" id="JELY01000688">
    <property type="protein sequence ID" value="KYF58505.1"/>
    <property type="molecule type" value="Genomic_DNA"/>
</dbReference>
<name>A0A150PS00_SORCE</name>
<organism evidence="3 4">
    <name type="scientific">Sorangium cellulosum</name>
    <name type="common">Polyangium cellulosum</name>
    <dbReference type="NCBI Taxonomy" id="56"/>
    <lineage>
        <taxon>Bacteria</taxon>
        <taxon>Pseudomonadati</taxon>
        <taxon>Myxococcota</taxon>
        <taxon>Polyangia</taxon>
        <taxon>Polyangiales</taxon>
        <taxon>Polyangiaceae</taxon>
        <taxon>Sorangium</taxon>
    </lineage>
</organism>
<reference evidence="3 4" key="1">
    <citation type="submission" date="2014-02" db="EMBL/GenBank/DDBJ databases">
        <title>The small core and large imbalanced accessory genome model reveals a collaborative survival strategy of Sorangium cellulosum strains in nature.</title>
        <authorList>
            <person name="Han K."/>
            <person name="Peng R."/>
            <person name="Blom J."/>
            <person name="Li Y.-Z."/>
        </authorList>
    </citation>
    <scope>NUCLEOTIDE SEQUENCE [LARGE SCALE GENOMIC DNA]</scope>
    <source>
        <strain evidence="3 4">So0157-25</strain>
    </source>
</reference>
<feature type="transmembrane region" description="Helical" evidence="1">
    <location>
        <begin position="35"/>
        <end position="54"/>
    </location>
</feature>
<keyword evidence="1" id="KW-0812">Transmembrane</keyword>
<protein>
    <recommendedName>
        <fullName evidence="2">Heparan-alpha-glucosaminide N-acetyltransferase catalytic domain-containing protein</fullName>
    </recommendedName>
</protein>
<dbReference type="Pfam" id="PF07786">
    <property type="entry name" value="HGSNAT_cat"/>
    <property type="match status" value="1"/>
</dbReference>
<keyword evidence="1" id="KW-1133">Transmembrane helix</keyword>
<feature type="domain" description="Heparan-alpha-glucosaminide N-acetyltransferase catalytic" evidence="2">
    <location>
        <begin position="2"/>
        <end position="192"/>
    </location>
</feature>
<proteinExistence type="predicted"/>
<feature type="transmembrane region" description="Helical" evidence="1">
    <location>
        <begin position="160"/>
        <end position="187"/>
    </location>
</feature>
<dbReference type="InterPro" id="IPR012429">
    <property type="entry name" value="HGSNAT_cat"/>
</dbReference>
<feature type="transmembrane region" description="Helical" evidence="1">
    <location>
        <begin position="75"/>
        <end position="92"/>
    </location>
</feature>
<gene>
    <name evidence="3" type="ORF">BE08_37940</name>
</gene>
<feature type="transmembrane region" description="Helical" evidence="1">
    <location>
        <begin position="121"/>
        <end position="140"/>
    </location>
</feature>
<keyword evidence="1" id="KW-0472">Membrane</keyword>
<evidence type="ECO:0000256" key="1">
    <source>
        <dbReference type="SAM" id="Phobius"/>
    </source>
</evidence>
<comment type="caution">
    <text evidence="3">The sequence shown here is derived from an EMBL/GenBank/DDBJ whole genome shotgun (WGS) entry which is preliminary data.</text>
</comment>
<dbReference type="Proteomes" id="UP000075420">
    <property type="component" value="Unassembled WGS sequence"/>
</dbReference>
<feature type="transmembrane region" description="Helical" evidence="1">
    <location>
        <begin position="98"/>
        <end position="114"/>
    </location>
</feature>
<dbReference type="AlphaFoldDB" id="A0A150PS00"/>
<evidence type="ECO:0000313" key="3">
    <source>
        <dbReference type="EMBL" id="KYF58505.1"/>
    </source>
</evidence>
<feature type="transmembrane region" description="Helical" evidence="1">
    <location>
        <begin position="245"/>
        <end position="264"/>
    </location>
</feature>
<evidence type="ECO:0000313" key="4">
    <source>
        <dbReference type="Proteomes" id="UP000075420"/>
    </source>
</evidence>
<evidence type="ECO:0000259" key="2">
    <source>
        <dbReference type="Pfam" id="PF07786"/>
    </source>
</evidence>
<feature type="transmembrane region" description="Helical" evidence="1">
    <location>
        <begin position="320"/>
        <end position="341"/>
    </location>
</feature>